<evidence type="ECO:0000313" key="1">
    <source>
        <dbReference type="Ensembl" id="ENSBOBP00000007523.1"/>
    </source>
</evidence>
<reference evidence="1" key="2">
    <citation type="submission" date="2025-09" db="UniProtKB">
        <authorList>
            <consortium name="Ensembl"/>
        </authorList>
    </citation>
    <scope>IDENTIFICATION</scope>
</reference>
<keyword evidence="2" id="KW-1185">Reference proteome</keyword>
<evidence type="ECO:0000313" key="2">
    <source>
        <dbReference type="Proteomes" id="UP000694567"/>
    </source>
</evidence>
<name>A0A8C0EX06_BUBBB</name>
<reference evidence="1" key="1">
    <citation type="submission" date="2025-08" db="UniProtKB">
        <authorList>
            <consortium name="Ensembl"/>
        </authorList>
    </citation>
    <scope>IDENTIFICATION</scope>
</reference>
<dbReference type="AlphaFoldDB" id="A0A8C0EX06"/>
<sequence>IEATEIGTPLIRSPCDLRASLPLGEKDLLRLDTWSKIFYEPIDEVKPEGEWDLKMDQGLTPEALPWGWTQVVEKRGLAG</sequence>
<dbReference type="Proteomes" id="UP000694567">
    <property type="component" value="Unplaced"/>
</dbReference>
<proteinExistence type="predicted"/>
<accession>A0A8C0EX06</accession>
<dbReference type="Ensembl" id="ENSBOBT00000007724.1">
    <property type="protein sequence ID" value="ENSBOBP00000007523.1"/>
    <property type="gene ID" value="ENSBOBG00000004944.1"/>
</dbReference>
<organism evidence="1 2">
    <name type="scientific">Bubo bubo</name>
    <name type="common">Eurasian eagle-owl</name>
    <name type="synonym">Strix bubo</name>
    <dbReference type="NCBI Taxonomy" id="30461"/>
    <lineage>
        <taxon>Eukaryota</taxon>
        <taxon>Metazoa</taxon>
        <taxon>Chordata</taxon>
        <taxon>Craniata</taxon>
        <taxon>Vertebrata</taxon>
        <taxon>Euteleostomi</taxon>
        <taxon>Archelosauria</taxon>
        <taxon>Archosauria</taxon>
        <taxon>Dinosauria</taxon>
        <taxon>Saurischia</taxon>
        <taxon>Theropoda</taxon>
        <taxon>Coelurosauria</taxon>
        <taxon>Aves</taxon>
        <taxon>Neognathae</taxon>
        <taxon>Neoaves</taxon>
        <taxon>Telluraves</taxon>
        <taxon>Strigiformes</taxon>
        <taxon>Strigidae</taxon>
        <taxon>Bubo</taxon>
    </lineage>
</organism>
<protein>
    <submittedName>
        <fullName evidence="1">Uncharacterized protein</fullName>
    </submittedName>
</protein>